<dbReference type="EMBL" id="CP017269">
    <property type="protein sequence ID" value="AOT72213.1"/>
    <property type="molecule type" value="Genomic_DNA"/>
</dbReference>
<dbReference type="AlphaFoldDB" id="A0A1D8GMQ8"/>
<reference evidence="2 3" key="1">
    <citation type="submission" date="2016-09" db="EMBL/GenBank/DDBJ databases">
        <title>Genomic analysis reveals versatility of anaerobic energy metabolism of Geosporobacter ferrireducens IRF9 of phylum Firmicutes.</title>
        <authorList>
            <person name="Kim S.-J."/>
        </authorList>
    </citation>
    <scope>NUCLEOTIDE SEQUENCE [LARGE SCALE GENOMIC DNA]</scope>
    <source>
        <strain evidence="2 3">IRF9</strain>
    </source>
</reference>
<keyword evidence="1" id="KW-0472">Membrane</keyword>
<gene>
    <name evidence="2" type="ORF">Gferi_23310</name>
</gene>
<dbReference type="STRING" id="1424294.Gferi_23310"/>
<keyword evidence="1" id="KW-0812">Transmembrane</keyword>
<feature type="transmembrane region" description="Helical" evidence="1">
    <location>
        <begin position="39"/>
        <end position="60"/>
    </location>
</feature>
<protein>
    <submittedName>
        <fullName evidence="2">Uncharacterized protein</fullName>
    </submittedName>
</protein>
<evidence type="ECO:0000313" key="2">
    <source>
        <dbReference type="EMBL" id="AOT72213.1"/>
    </source>
</evidence>
<accession>A0A1D8GMQ8</accession>
<dbReference type="KEGG" id="gfe:Gferi_23310"/>
<feature type="transmembrane region" description="Helical" evidence="1">
    <location>
        <begin position="12"/>
        <end position="33"/>
    </location>
</feature>
<organism evidence="2 3">
    <name type="scientific">Geosporobacter ferrireducens</name>
    <dbReference type="NCBI Taxonomy" id="1424294"/>
    <lineage>
        <taxon>Bacteria</taxon>
        <taxon>Bacillati</taxon>
        <taxon>Bacillota</taxon>
        <taxon>Clostridia</taxon>
        <taxon>Peptostreptococcales</taxon>
        <taxon>Thermotaleaceae</taxon>
        <taxon>Geosporobacter</taxon>
    </lineage>
</organism>
<keyword evidence="1" id="KW-1133">Transmembrane helix</keyword>
<proteinExistence type="predicted"/>
<dbReference type="Proteomes" id="UP000095743">
    <property type="component" value="Chromosome"/>
</dbReference>
<sequence length="71" mass="8211">MIVLRNSRIIKFLIAYCIVKVINFKIGFSYNVFTEGFNLINLVIDLTIWIIAYSGVSLFFSKFVPDKNVTE</sequence>
<evidence type="ECO:0000256" key="1">
    <source>
        <dbReference type="SAM" id="Phobius"/>
    </source>
</evidence>
<evidence type="ECO:0000313" key="3">
    <source>
        <dbReference type="Proteomes" id="UP000095743"/>
    </source>
</evidence>
<name>A0A1D8GMQ8_9FIRM</name>
<keyword evidence="3" id="KW-1185">Reference proteome</keyword>